<evidence type="ECO:0000313" key="5">
    <source>
        <dbReference type="EMBL" id="MEE3717980.1"/>
    </source>
</evidence>
<organism evidence="5 6">
    <name type="scientific">Tumidithrix elongata BACA0141</name>
    <dbReference type="NCBI Taxonomy" id="2716417"/>
    <lineage>
        <taxon>Bacteria</taxon>
        <taxon>Bacillati</taxon>
        <taxon>Cyanobacteriota</taxon>
        <taxon>Cyanophyceae</taxon>
        <taxon>Pseudanabaenales</taxon>
        <taxon>Pseudanabaenaceae</taxon>
        <taxon>Tumidithrix</taxon>
        <taxon>Tumidithrix elongata</taxon>
    </lineage>
</organism>
<feature type="repeat" description="WD" evidence="3">
    <location>
        <begin position="1152"/>
        <end position="1183"/>
    </location>
</feature>
<dbReference type="InterPro" id="IPR027417">
    <property type="entry name" value="P-loop_NTPase"/>
</dbReference>
<dbReference type="PROSITE" id="PS00678">
    <property type="entry name" value="WD_REPEATS_1"/>
    <property type="match status" value="1"/>
</dbReference>
<comment type="caution">
    <text evidence="5">The sequence shown here is derived from an EMBL/GenBank/DDBJ whole genome shotgun (WGS) entry which is preliminary data.</text>
</comment>
<keyword evidence="2" id="KW-0677">Repeat</keyword>
<name>A0AAW9PTL5_9CYAN</name>
<dbReference type="EMBL" id="JAZBJZ010000060">
    <property type="protein sequence ID" value="MEE3717980.1"/>
    <property type="molecule type" value="Genomic_DNA"/>
</dbReference>
<dbReference type="InterPro" id="IPR019775">
    <property type="entry name" value="WD40_repeat_CS"/>
</dbReference>
<dbReference type="PROSITE" id="PS50082">
    <property type="entry name" value="WD_REPEATS_2"/>
    <property type="match status" value="14"/>
</dbReference>
<dbReference type="InterPro" id="IPR015943">
    <property type="entry name" value="WD40/YVTN_repeat-like_dom_sf"/>
</dbReference>
<gene>
    <name evidence="5" type="ORF">V2H45_14665</name>
</gene>
<dbReference type="AlphaFoldDB" id="A0AAW9PTL5"/>
<feature type="coiled-coil region" evidence="4">
    <location>
        <begin position="443"/>
        <end position="487"/>
    </location>
</feature>
<dbReference type="PANTHER" id="PTHR19848:SF8">
    <property type="entry name" value="F-BOX AND WD REPEAT DOMAIN CONTAINING 7"/>
    <property type="match status" value="1"/>
</dbReference>
<feature type="repeat" description="WD" evidence="3">
    <location>
        <begin position="823"/>
        <end position="864"/>
    </location>
</feature>
<dbReference type="RefSeq" id="WP_330484410.1">
    <property type="nucleotide sequence ID" value="NZ_JAZBJZ010000060.1"/>
</dbReference>
<dbReference type="PRINTS" id="PR00320">
    <property type="entry name" value="GPROTEINBRPT"/>
</dbReference>
<dbReference type="InterPro" id="IPR020472">
    <property type="entry name" value="WD40_PAC1"/>
</dbReference>
<feature type="repeat" description="WD" evidence="3">
    <location>
        <begin position="656"/>
        <end position="688"/>
    </location>
</feature>
<keyword evidence="6" id="KW-1185">Reference proteome</keyword>
<protein>
    <submittedName>
        <fullName evidence="5">AAA-like domain-containing protein</fullName>
    </submittedName>
</protein>
<dbReference type="SMART" id="SM00320">
    <property type="entry name" value="WD40"/>
    <property type="match status" value="14"/>
</dbReference>
<dbReference type="Pfam" id="PF00400">
    <property type="entry name" value="WD40"/>
    <property type="match status" value="14"/>
</dbReference>
<evidence type="ECO:0000313" key="6">
    <source>
        <dbReference type="Proteomes" id="UP001333818"/>
    </source>
</evidence>
<feature type="repeat" description="WD" evidence="3">
    <location>
        <begin position="781"/>
        <end position="822"/>
    </location>
</feature>
<evidence type="ECO:0000256" key="2">
    <source>
        <dbReference type="ARBA" id="ARBA00022737"/>
    </source>
</evidence>
<feature type="repeat" description="WD" evidence="3">
    <location>
        <begin position="615"/>
        <end position="647"/>
    </location>
</feature>
<feature type="repeat" description="WD" evidence="3">
    <location>
        <begin position="697"/>
        <end position="729"/>
    </location>
</feature>
<dbReference type="Gene3D" id="2.130.10.10">
    <property type="entry name" value="YVTN repeat-like/Quinoprotein amine dehydrogenase"/>
    <property type="match status" value="4"/>
</dbReference>
<feature type="repeat" description="WD" evidence="3">
    <location>
        <begin position="988"/>
        <end position="1021"/>
    </location>
</feature>
<feature type="repeat" description="WD" evidence="3">
    <location>
        <begin position="740"/>
        <end position="772"/>
    </location>
</feature>
<dbReference type="Proteomes" id="UP001333818">
    <property type="component" value="Unassembled WGS sequence"/>
</dbReference>
<feature type="repeat" description="WD" evidence="3">
    <location>
        <begin position="865"/>
        <end position="898"/>
    </location>
</feature>
<feature type="repeat" description="WD" evidence="3">
    <location>
        <begin position="947"/>
        <end position="979"/>
    </location>
</feature>
<evidence type="ECO:0000256" key="1">
    <source>
        <dbReference type="ARBA" id="ARBA00022574"/>
    </source>
</evidence>
<dbReference type="Pfam" id="PF14516">
    <property type="entry name" value="AAA_35"/>
    <property type="match status" value="1"/>
</dbReference>
<keyword evidence="4" id="KW-0175">Coiled coil</keyword>
<evidence type="ECO:0000256" key="3">
    <source>
        <dbReference type="PROSITE-ProRule" id="PRU00221"/>
    </source>
</evidence>
<dbReference type="SUPFAM" id="SSF52540">
    <property type="entry name" value="P-loop containing nucleoside triphosphate hydrolases"/>
    <property type="match status" value="1"/>
</dbReference>
<dbReference type="CDD" id="cd00200">
    <property type="entry name" value="WD40"/>
    <property type="match status" value="2"/>
</dbReference>
<keyword evidence="1 3" id="KW-0853">WD repeat</keyword>
<dbReference type="PANTHER" id="PTHR19848">
    <property type="entry name" value="WD40 REPEAT PROTEIN"/>
    <property type="match status" value="1"/>
</dbReference>
<accession>A0AAW9PTL5</accession>
<dbReference type="FunFam" id="2.130.10.10:FF:000228">
    <property type="entry name" value="COMPASS-like H3K4 histone methylase component WDR5A"/>
    <property type="match status" value="1"/>
</dbReference>
<dbReference type="InterPro" id="IPR001680">
    <property type="entry name" value="WD40_rpt"/>
</dbReference>
<reference evidence="5" key="1">
    <citation type="submission" date="2024-01" db="EMBL/GenBank/DDBJ databases">
        <title>Bank of Algae and Cyanobacteria of the Azores (BACA) strain genomes.</title>
        <authorList>
            <person name="Luz R."/>
            <person name="Cordeiro R."/>
            <person name="Fonseca A."/>
            <person name="Goncalves V."/>
        </authorList>
    </citation>
    <scope>NUCLEOTIDE SEQUENCE</scope>
    <source>
        <strain evidence="5">BACA0141</strain>
    </source>
</reference>
<sequence>MSDLHSPIYEYQVEDRYEYQVGGNLPIDALTYVKRKADEDLYAALKASEFCYVLNSRQMGKSSLRVQMMHRLQAEGTACAAIDLTTIGTEQVTPEQWYASLVDTLIRSLQLKLNLADWWRDRSTISPVQRWSEFLSDVLLAQIDRNIAIFIDEIDSVLSLKFPIEDFFAAIRACYNQRAEDSNYKRLTFVLLGVATPSDLIQDKTRTPFNIGRAIPLTGFTLHEAQPLSLGFANSVDEPQRLLSEILAWSGGQPFLTQKLCKLVTHAIHSIPAQYQPQNFIEHYPEWIRQLIQTQIIENWELQDEPTHLKTIRDRLLRNNRKAGQLIGLYQQILQAPNPDGILVEDDLAKIELRLSGLVVEKNGRLQVYNPIYASVFNLNWVTQVLAGLRPYAEALTAWDESGKDESWLLRGQALRDAQVWAEGKSLSDRDYWFLDASRDLEKREIQKALEAERQAKEIAELANRILSEAQQKAELALEAEKQANQRLLIAQQRTKRTLWLGMIGLAGIAIAAGAIALRANSFLQQAESKKKQAEISVLNANAQLSFSEGNQLKARIASLQASQLLFELERSLGVNQVDSNDAKNLEKFGLAQLHSQTQTVLQTITYNAQEYNYLEGHADSINSLDFSLDGTILASASDDGTIKLWQRNGTPIKTLVGHQGSVDSVSFSPDSQTLLSAGSDGTARLWQRDGTLIKVLTAHRDRISSAVFSPDGSVIATASWDNSIQLWKSNGEEIPTVEPMRDRSAIYSLSFSPNSQLLASAGAQGDIKIWDRNGNNQLTWQAHKNQINSLSFSHDGKIVASASNDGMIKLWRIQDGSLLQTLTGEQSVIFSIHFSPDDRAIASASNDGTIKLWRIQDGKEINTFKKHRGAVYSVRFSPDGETLASGGYDSTIKLWHIHNSLRQDLKGHEAEVNRVRFSPDGQAIASASQDGSIKLWHRNGNFLKTLAQQDNWFQSVSFSPNGLLLATASRDRTAKLWDRDGKLLKILNGHQGRVYSASFSPDGQIATASYDGTVKLWNLDGVELRTLKGHEGSVYDASFSPDGQIIATGGRDWTVRLWNRNGTTIAILKGHRGRIYSVSFSPDGQLLATASHDGSIKVWRSRDGVEVLTLEGYGGPVYSVSFSPDGQAIASGHHDQTVKLWLLNGKLWKTLNGHQGAIESVSFSPDGELLASASRDRTIILWHWNLGFNRLLAHNCELLRDYLQTHENTIAQRCHLQQKSE</sequence>
<dbReference type="PROSITE" id="PS50294">
    <property type="entry name" value="WD_REPEATS_REGION"/>
    <property type="match status" value="14"/>
</dbReference>
<feature type="repeat" description="WD" evidence="3">
    <location>
        <begin position="1111"/>
        <end position="1142"/>
    </location>
</feature>
<feature type="repeat" description="WD" evidence="3">
    <location>
        <begin position="1069"/>
        <end position="1110"/>
    </location>
</feature>
<feature type="repeat" description="WD" evidence="3">
    <location>
        <begin position="1028"/>
        <end position="1060"/>
    </location>
</feature>
<dbReference type="InterPro" id="IPR036322">
    <property type="entry name" value="WD40_repeat_dom_sf"/>
</dbReference>
<proteinExistence type="predicted"/>
<dbReference type="Gene3D" id="3.40.50.300">
    <property type="entry name" value="P-loop containing nucleotide triphosphate hydrolases"/>
    <property type="match status" value="1"/>
</dbReference>
<dbReference type="SUPFAM" id="SSF50978">
    <property type="entry name" value="WD40 repeat-like"/>
    <property type="match status" value="2"/>
</dbReference>
<feature type="repeat" description="WD" evidence="3">
    <location>
        <begin position="906"/>
        <end position="937"/>
    </location>
</feature>
<evidence type="ECO:0000256" key="4">
    <source>
        <dbReference type="SAM" id="Coils"/>
    </source>
</evidence>